<evidence type="ECO:0000313" key="1">
    <source>
        <dbReference type="EMBL" id="AFY00357.1"/>
    </source>
</evidence>
<dbReference type="HOGENOM" id="CLU_2033517_0_0_7"/>
<proteinExistence type="predicted"/>
<dbReference type="STRING" id="1069642.Bdt_0649"/>
<accession>K7ZED2</accession>
<dbReference type="AlphaFoldDB" id="K7ZED2"/>
<reference evidence="1 2" key="1">
    <citation type="journal article" date="2012" name="BMC Genomics">
        <title>Genome analysis of a simultaneously predatory and prey-independent, novel Bdellovibrio bacteriovorus from the River Tiber, supports in silico predictions of both ancient and recent lateral gene transfer from diverse bacteria.</title>
        <authorList>
            <person name="Hobley L."/>
            <person name="Lerner T.R."/>
            <person name="Williams L.E."/>
            <person name="Lambert C."/>
            <person name="Till R."/>
            <person name="Milner D.S."/>
            <person name="Basford S.M."/>
            <person name="Capeness M.J."/>
            <person name="Fenton A.K."/>
            <person name="Atterbury R.J."/>
            <person name="Harris M.A."/>
            <person name="Sockett R.E."/>
        </authorList>
    </citation>
    <scope>NUCLEOTIDE SEQUENCE [LARGE SCALE GENOMIC DNA]</scope>
    <source>
        <strain evidence="1 2">Tiberius</strain>
    </source>
</reference>
<dbReference type="Proteomes" id="UP000010074">
    <property type="component" value="Chromosome"/>
</dbReference>
<dbReference type="EMBL" id="CP002930">
    <property type="protein sequence ID" value="AFY00357.1"/>
    <property type="molecule type" value="Genomic_DNA"/>
</dbReference>
<organism evidence="1 2">
    <name type="scientific">Bdellovibrio bacteriovorus str. Tiberius</name>
    <dbReference type="NCBI Taxonomy" id="1069642"/>
    <lineage>
        <taxon>Bacteria</taxon>
        <taxon>Pseudomonadati</taxon>
        <taxon>Bdellovibrionota</taxon>
        <taxon>Bdellovibrionia</taxon>
        <taxon>Bdellovibrionales</taxon>
        <taxon>Pseudobdellovibrionaceae</taxon>
        <taxon>Bdellovibrio</taxon>
    </lineage>
</organism>
<gene>
    <name evidence="1" type="ORF">Bdt_0649</name>
</gene>
<evidence type="ECO:0000313" key="2">
    <source>
        <dbReference type="Proteomes" id="UP000010074"/>
    </source>
</evidence>
<name>K7ZED2_BDEBC</name>
<protein>
    <submittedName>
        <fullName evidence="1">Uncharacterized protein</fullName>
    </submittedName>
</protein>
<dbReference type="KEGG" id="bbat:Bdt_0649"/>
<dbReference type="PATRIC" id="fig|1069642.3.peg.643"/>
<sequence>MILGLASTSFAAKPYYTCNLNYAGNSVQADSEVLIQFKNGKVAVKGTGTTGTCIGDVKFMGSEGHYAAYFEHDGRTNTTCTTYNNIQWLSTSEGYASISPNATVDLADVSIGGIWARYTCK</sequence>